<comment type="caution">
    <text evidence="6">Lacks conserved residue(s) required for the propagation of feature annotation.</text>
</comment>
<gene>
    <name evidence="7" type="ORF">PLXY2_LOCUS221</name>
</gene>
<dbReference type="PANTHER" id="PTHR11266:SF8">
    <property type="entry name" value="MPV17-LIKE PROTEIN 2"/>
    <property type="match status" value="1"/>
</dbReference>
<comment type="subcellular location">
    <subcellularLocation>
        <location evidence="1">Membrane</location>
        <topology evidence="1">Multi-pass membrane protein</topology>
    </subcellularLocation>
</comment>
<dbReference type="EMBL" id="CAJHNJ030000001">
    <property type="protein sequence ID" value="CAG9088495.1"/>
    <property type="molecule type" value="Genomic_DNA"/>
</dbReference>
<sequence>MQSLGVTWRRVAANAFNTSSAKVRRIGKIAFSDKYLLYTNVSISVTLSSVGDLLQQQYEIFTKESEKVDTKRTTHMAISGATVGVLCHNWYKILDKFIVGKSVKMVSKKLILDQFIFSPVMLVIFFGTLALFEEEPLQNFKDELSDKFVTLYQAEWMVWPPAQIINFYFLPTRFRVLYDNTISLGYDVYTSKVKNSAPTKTKPLLEKAKLDKNASTSSTS</sequence>
<proteinExistence type="inferred from homology"/>
<dbReference type="InterPro" id="IPR007248">
    <property type="entry name" value="Mpv17_PMP22"/>
</dbReference>
<evidence type="ECO:0000313" key="7">
    <source>
        <dbReference type="EMBL" id="CAG9088495.1"/>
    </source>
</evidence>
<protein>
    <submittedName>
        <fullName evidence="7">(diamondback moth) hypothetical protein</fullName>
    </submittedName>
</protein>
<comment type="caution">
    <text evidence="7">The sequence shown here is derived from an EMBL/GenBank/DDBJ whole genome shotgun (WGS) entry which is preliminary data.</text>
</comment>
<feature type="transmembrane region" description="Helical" evidence="6">
    <location>
        <begin position="110"/>
        <end position="132"/>
    </location>
</feature>
<dbReference type="GO" id="GO:0005739">
    <property type="term" value="C:mitochondrion"/>
    <property type="evidence" value="ECO:0007669"/>
    <property type="project" value="TreeGrafter"/>
</dbReference>
<keyword evidence="4 6" id="KW-1133">Transmembrane helix</keyword>
<evidence type="ECO:0000256" key="5">
    <source>
        <dbReference type="ARBA" id="ARBA00023136"/>
    </source>
</evidence>
<evidence type="ECO:0000256" key="2">
    <source>
        <dbReference type="ARBA" id="ARBA00006824"/>
    </source>
</evidence>
<keyword evidence="3 6" id="KW-0812">Transmembrane</keyword>
<dbReference type="Proteomes" id="UP000653454">
    <property type="component" value="Unassembled WGS sequence"/>
</dbReference>
<evidence type="ECO:0000256" key="1">
    <source>
        <dbReference type="ARBA" id="ARBA00004141"/>
    </source>
</evidence>
<dbReference type="KEGG" id="pxy:105393792"/>
<keyword evidence="5 6" id="KW-0472">Membrane</keyword>
<evidence type="ECO:0000256" key="3">
    <source>
        <dbReference type="ARBA" id="ARBA00022692"/>
    </source>
</evidence>
<evidence type="ECO:0000256" key="4">
    <source>
        <dbReference type="ARBA" id="ARBA00022989"/>
    </source>
</evidence>
<keyword evidence="8" id="KW-1185">Reference proteome</keyword>
<organism evidence="7 8">
    <name type="scientific">Plutella xylostella</name>
    <name type="common">Diamondback moth</name>
    <name type="synonym">Plutella maculipennis</name>
    <dbReference type="NCBI Taxonomy" id="51655"/>
    <lineage>
        <taxon>Eukaryota</taxon>
        <taxon>Metazoa</taxon>
        <taxon>Ecdysozoa</taxon>
        <taxon>Arthropoda</taxon>
        <taxon>Hexapoda</taxon>
        <taxon>Insecta</taxon>
        <taxon>Pterygota</taxon>
        <taxon>Neoptera</taxon>
        <taxon>Endopterygota</taxon>
        <taxon>Lepidoptera</taxon>
        <taxon>Glossata</taxon>
        <taxon>Ditrysia</taxon>
        <taxon>Yponomeutoidea</taxon>
        <taxon>Plutellidae</taxon>
        <taxon>Plutella</taxon>
    </lineage>
</organism>
<name>A0A8S4CXV1_PLUXY</name>
<reference evidence="7" key="1">
    <citation type="submission" date="2020-11" db="EMBL/GenBank/DDBJ databases">
        <authorList>
            <person name="Whiteford S."/>
        </authorList>
    </citation>
    <scope>NUCLEOTIDE SEQUENCE</scope>
</reference>
<dbReference type="PANTHER" id="PTHR11266">
    <property type="entry name" value="PEROXISOMAL MEMBRANE PROTEIN 2, PXMP2 MPV17"/>
    <property type="match status" value="1"/>
</dbReference>
<comment type="similarity">
    <text evidence="2 6">Belongs to the peroxisomal membrane protein PXMP2/4 family.</text>
</comment>
<evidence type="ECO:0000256" key="6">
    <source>
        <dbReference type="RuleBase" id="RU363053"/>
    </source>
</evidence>
<dbReference type="Pfam" id="PF04117">
    <property type="entry name" value="Mpv17_PMP22"/>
    <property type="match status" value="1"/>
</dbReference>
<dbReference type="GO" id="GO:0061668">
    <property type="term" value="P:mitochondrial ribosome assembly"/>
    <property type="evidence" value="ECO:0007669"/>
    <property type="project" value="TreeGrafter"/>
</dbReference>
<dbReference type="GO" id="GO:0016020">
    <property type="term" value="C:membrane"/>
    <property type="evidence" value="ECO:0007669"/>
    <property type="project" value="UniProtKB-SubCell"/>
</dbReference>
<accession>A0A8S4CXV1</accession>
<dbReference type="AlphaFoldDB" id="A0A8S4CXV1"/>
<dbReference type="OrthoDB" id="5345392at2759"/>
<evidence type="ECO:0000313" key="8">
    <source>
        <dbReference type="Proteomes" id="UP000653454"/>
    </source>
</evidence>